<sequence>MMAERAAKALEEARRRAHLNYFLALDEELPQRAEALERLRGRGRLFGLIVAVKDNVDVAGLPTTNGAPYAKSTPSETAPVVKALEAEGALVIGKTNMHELALGATNINPHFGPTRNPHDPSRITGGSSGGSAGAVAAGIADAAIGTDTGGSVRIPASLCGVVGYKPSYGLFSLEGVRPLAPTLDHIGFFTRTVAEMARLVSALTPVRPQPPKRFRFAVVKGVGEPDEYVDRAFWSAVSVLERAGGERDEVEVAEAPAFSSARVAILLAEAAEVHWEDLRRHGGEMGRDVASLLRAGASLPAPAYIRALEVRRRALAYFNSLFKRYDVLVTPTTAVAAPRIEEANSLSIRPKLLAYTELFNLTGHPAISVPAPAPSLPVGLQLASNDDEKLLSIALAYELNRGQ</sequence>
<accession>A0ACC6UZA9</accession>
<proteinExistence type="predicted"/>
<comment type="caution">
    <text evidence="1">The sequence shown here is derived from an EMBL/GenBank/DDBJ whole genome shotgun (WGS) entry which is preliminary data.</text>
</comment>
<dbReference type="Proteomes" id="UP000033636">
    <property type="component" value="Unassembled WGS sequence"/>
</dbReference>
<gene>
    <name evidence="1" type="ORF">TU35_002685</name>
</gene>
<evidence type="ECO:0000313" key="1">
    <source>
        <dbReference type="EMBL" id="MFB6490148.1"/>
    </source>
</evidence>
<name>A0ACC6UZA9_9CREN</name>
<protein>
    <submittedName>
        <fullName evidence="1">Amidase</fullName>
    </submittedName>
</protein>
<organism evidence="1 2">
    <name type="scientific">Thermoproteus sp. AZ2</name>
    <dbReference type="NCBI Taxonomy" id="1609232"/>
    <lineage>
        <taxon>Archaea</taxon>
        <taxon>Thermoproteota</taxon>
        <taxon>Thermoprotei</taxon>
        <taxon>Thermoproteales</taxon>
        <taxon>Thermoproteaceae</taxon>
        <taxon>Thermoproteus</taxon>
    </lineage>
</organism>
<evidence type="ECO:0000313" key="2">
    <source>
        <dbReference type="Proteomes" id="UP000033636"/>
    </source>
</evidence>
<dbReference type="EMBL" id="JZWT02000005">
    <property type="protein sequence ID" value="MFB6490148.1"/>
    <property type="molecule type" value="Genomic_DNA"/>
</dbReference>
<reference evidence="1" key="1">
    <citation type="submission" date="2024-07" db="EMBL/GenBank/DDBJ databases">
        <title>Metagenome and Metagenome-Assembled Genomes of Archaea from a hot spring from the geothermal field of Los Azufres, Mexico.</title>
        <authorList>
            <person name="Marin-Paredes R."/>
            <person name="Martinez-Romero E."/>
            <person name="Servin-Garciduenas L.E."/>
        </authorList>
    </citation>
    <scope>NUCLEOTIDE SEQUENCE</scope>
</reference>